<gene>
    <name evidence="2" type="ORF">Shyd_72100</name>
</gene>
<accession>A0ABQ3PLD8</accession>
<keyword evidence="3" id="KW-1185">Reference proteome</keyword>
<sequence>MGTRSQEEPRSEGVVRVEREVRRAGAVGGAGDLGDEPVGGVASGDGTAGEDRAGDGLVGEDPALLQPTLVDEEGEPCGGARAARGAVDLAVGEDRDVPLARPFGVSGRSSWRITPYTPESSGPSGCQVAGWPASAVRISRPTRVSSGRDALSTARPSSRAETEA</sequence>
<name>A0ABQ3PLD8_9ACTN</name>
<feature type="region of interest" description="Disordered" evidence="1">
    <location>
        <begin position="1"/>
        <end position="61"/>
    </location>
</feature>
<feature type="compositionally biased region" description="Basic and acidic residues" evidence="1">
    <location>
        <begin position="1"/>
        <end position="23"/>
    </location>
</feature>
<protein>
    <submittedName>
        <fullName evidence="2">Uncharacterized protein</fullName>
    </submittedName>
</protein>
<reference evidence="2" key="1">
    <citation type="submission" date="2024-05" db="EMBL/GenBank/DDBJ databases">
        <title>Whole genome shotgun sequence of Streptomyces hydrogenans NBRC 13475.</title>
        <authorList>
            <person name="Komaki H."/>
            <person name="Tamura T."/>
        </authorList>
    </citation>
    <scope>NUCLEOTIDE SEQUENCE</scope>
    <source>
        <strain evidence="2">NBRC 13475</strain>
    </source>
</reference>
<organism evidence="2 3">
    <name type="scientific">Streptomyces hydrogenans</name>
    <dbReference type="NCBI Taxonomy" id="1873719"/>
    <lineage>
        <taxon>Bacteria</taxon>
        <taxon>Bacillati</taxon>
        <taxon>Actinomycetota</taxon>
        <taxon>Actinomycetes</taxon>
        <taxon>Kitasatosporales</taxon>
        <taxon>Streptomycetaceae</taxon>
        <taxon>Streptomyces</taxon>
    </lineage>
</organism>
<proteinExistence type="predicted"/>
<evidence type="ECO:0000313" key="3">
    <source>
        <dbReference type="Proteomes" id="UP001052739"/>
    </source>
</evidence>
<dbReference type="Proteomes" id="UP001052739">
    <property type="component" value="Unassembled WGS sequence"/>
</dbReference>
<dbReference type="EMBL" id="BNDW01000095">
    <property type="protein sequence ID" value="GHI25839.1"/>
    <property type="molecule type" value="Genomic_DNA"/>
</dbReference>
<comment type="caution">
    <text evidence="2">The sequence shown here is derived from an EMBL/GenBank/DDBJ whole genome shotgun (WGS) entry which is preliminary data.</text>
</comment>
<evidence type="ECO:0000256" key="1">
    <source>
        <dbReference type="SAM" id="MobiDB-lite"/>
    </source>
</evidence>
<evidence type="ECO:0000313" key="2">
    <source>
        <dbReference type="EMBL" id="GHI25839.1"/>
    </source>
</evidence>
<feature type="region of interest" description="Disordered" evidence="1">
    <location>
        <begin position="139"/>
        <end position="164"/>
    </location>
</feature>